<sequence>IAFIVLVVYGSNFSLCACGFYDSMTMIGSRLSGGITSHVPFVGMVVWLLSMLVFSVFVRSGT</sequence>
<organism evidence="2 3">
    <name type="scientific">Pristionchus fissidentatus</name>
    <dbReference type="NCBI Taxonomy" id="1538716"/>
    <lineage>
        <taxon>Eukaryota</taxon>
        <taxon>Metazoa</taxon>
        <taxon>Ecdysozoa</taxon>
        <taxon>Nematoda</taxon>
        <taxon>Chromadorea</taxon>
        <taxon>Rhabditida</taxon>
        <taxon>Rhabditina</taxon>
        <taxon>Diplogasteromorpha</taxon>
        <taxon>Diplogasteroidea</taxon>
        <taxon>Neodiplogasteridae</taxon>
        <taxon>Pristionchus</taxon>
    </lineage>
</organism>
<dbReference type="Proteomes" id="UP001432322">
    <property type="component" value="Unassembled WGS sequence"/>
</dbReference>
<protein>
    <recommendedName>
        <fullName evidence="4">NADH dehydrogenase subunit 6</fullName>
    </recommendedName>
</protein>
<reference evidence="2" key="1">
    <citation type="submission" date="2023-10" db="EMBL/GenBank/DDBJ databases">
        <title>Genome assembly of Pristionchus species.</title>
        <authorList>
            <person name="Yoshida K."/>
            <person name="Sommer R.J."/>
        </authorList>
    </citation>
    <scope>NUCLEOTIDE SEQUENCE</scope>
    <source>
        <strain evidence="2">RS5133</strain>
    </source>
</reference>
<feature type="transmembrane region" description="Helical" evidence="1">
    <location>
        <begin position="40"/>
        <end position="58"/>
    </location>
</feature>
<dbReference type="AlphaFoldDB" id="A0AAV5X384"/>
<dbReference type="EMBL" id="BTSY01000007">
    <property type="protein sequence ID" value="GMT36414.1"/>
    <property type="molecule type" value="Genomic_DNA"/>
</dbReference>
<keyword evidence="1" id="KW-0472">Membrane</keyword>
<evidence type="ECO:0000313" key="2">
    <source>
        <dbReference type="EMBL" id="GMT36414.1"/>
    </source>
</evidence>
<name>A0AAV5X384_9BILA</name>
<feature type="non-terminal residue" evidence="2">
    <location>
        <position position="1"/>
    </location>
</feature>
<accession>A0AAV5X384</accession>
<proteinExistence type="predicted"/>
<evidence type="ECO:0000256" key="1">
    <source>
        <dbReference type="SAM" id="Phobius"/>
    </source>
</evidence>
<evidence type="ECO:0000313" key="3">
    <source>
        <dbReference type="Proteomes" id="UP001432322"/>
    </source>
</evidence>
<gene>
    <name evidence="2" type="ORF">PFISCL1PPCAC_27711</name>
</gene>
<keyword evidence="1" id="KW-0812">Transmembrane</keyword>
<keyword evidence="1" id="KW-1133">Transmembrane helix</keyword>
<comment type="caution">
    <text evidence="2">The sequence shown here is derived from an EMBL/GenBank/DDBJ whole genome shotgun (WGS) entry which is preliminary data.</text>
</comment>
<keyword evidence="3" id="KW-1185">Reference proteome</keyword>
<evidence type="ECO:0008006" key="4">
    <source>
        <dbReference type="Google" id="ProtNLM"/>
    </source>
</evidence>